<protein>
    <submittedName>
        <fullName evidence="1">TPA</fullName>
    </submittedName>
</protein>
<proteinExistence type="predicted"/>
<name>S4NYR8_9NEOP</name>
<reference evidence="1" key="2">
    <citation type="submission" date="2013-05" db="EMBL/GenBank/DDBJ databases">
        <authorList>
            <person name="Carter J.-M."/>
            <person name="Baker S.C."/>
            <person name="Pink R."/>
            <person name="Carter D.R.F."/>
            <person name="Collins A."/>
            <person name="Tomlin J."/>
            <person name="Gibbs M."/>
            <person name="Breuker C.J."/>
        </authorList>
    </citation>
    <scope>NUCLEOTIDE SEQUENCE</scope>
    <source>
        <tissue evidence="1">Ovary</tissue>
    </source>
</reference>
<sequence>CIETVFSEDVAENIIIDVQPSPKKVKFSDPKIIDEESTVFFDSDHHIDKIKSIYGHSMCNDNSELIETLYRTPQMNVNKT</sequence>
<dbReference type="AlphaFoldDB" id="S4NYR8"/>
<dbReference type="EMBL" id="GAIX01008394">
    <property type="protein sequence ID" value="JAA84166.1"/>
    <property type="molecule type" value="Transcribed_RNA"/>
</dbReference>
<reference evidence="1" key="1">
    <citation type="journal article" date="2013" name="BMC Genomics">
        <title>Unscrambling butterfly oogenesis.</title>
        <authorList>
            <person name="Carter J.M."/>
            <person name="Baker S.C."/>
            <person name="Pink R."/>
            <person name="Carter D.R."/>
            <person name="Collins A."/>
            <person name="Tomlin J."/>
            <person name="Gibbs M."/>
            <person name="Breuker C.J."/>
        </authorList>
    </citation>
    <scope>NUCLEOTIDE SEQUENCE</scope>
    <source>
        <tissue evidence="1">Ovary</tissue>
    </source>
</reference>
<accession>S4NYR8</accession>
<evidence type="ECO:0000313" key="1">
    <source>
        <dbReference type="EMBL" id="JAA84166.1"/>
    </source>
</evidence>
<feature type="non-terminal residue" evidence="1">
    <location>
        <position position="1"/>
    </location>
</feature>
<organism evidence="1">
    <name type="scientific">Pararge aegeria</name>
    <name type="common">speckled wood butterfly</name>
    <dbReference type="NCBI Taxonomy" id="116150"/>
    <lineage>
        <taxon>Eukaryota</taxon>
        <taxon>Metazoa</taxon>
        <taxon>Ecdysozoa</taxon>
        <taxon>Arthropoda</taxon>
        <taxon>Hexapoda</taxon>
        <taxon>Insecta</taxon>
        <taxon>Pterygota</taxon>
        <taxon>Neoptera</taxon>
        <taxon>Endopterygota</taxon>
        <taxon>Lepidoptera</taxon>
        <taxon>Glossata</taxon>
        <taxon>Ditrysia</taxon>
        <taxon>Papilionoidea</taxon>
        <taxon>Nymphalidae</taxon>
        <taxon>Satyrinae</taxon>
        <taxon>Satyrini</taxon>
        <taxon>Parargina</taxon>
        <taxon>Pararge</taxon>
    </lineage>
</organism>
<feature type="non-terminal residue" evidence="1">
    <location>
        <position position="80"/>
    </location>
</feature>